<name>E4XMD8_OIKDI</name>
<reference evidence="1" key="1">
    <citation type="journal article" date="2010" name="Science">
        <title>Plasticity of animal genome architecture unmasked by rapid evolution of a pelagic tunicate.</title>
        <authorList>
            <person name="Denoeud F."/>
            <person name="Henriet S."/>
            <person name="Mungpakdee S."/>
            <person name="Aury J.M."/>
            <person name="Da Silva C."/>
            <person name="Brinkmann H."/>
            <person name="Mikhaleva J."/>
            <person name="Olsen L.C."/>
            <person name="Jubin C."/>
            <person name="Canestro C."/>
            <person name="Bouquet J.M."/>
            <person name="Danks G."/>
            <person name="Poulain J."/>
            <person name="Campsteijn C."/>
            <person name="Adamski M."/>
            <person name="Cross I."/>
            <person name="Yadetie F."/>
            <person name="Muffato M."/>
            <person name="Louis A."/>
            <person name="Butcher S."/>
            <person name="Tsagkogeorga G."/>
            <person name="Konrad A."/>
            <person name="Singh S."/>
            <person name="Jensen M.F."/>
            <person name="Cong E.H."/>
            <person name="Eikeseth-Otteraa H."/>
            <person name="Noel B."/>
            <person name="Anthouard V."/>
            <person name="Porcel B.M."/>
            <person name="Kachouri-Lafond R."/>
            <person name="Nishino A."/>
            <person name="Ugolini M."/>
            <person name="Chourrout P."/>
            <person name="Nishida H."/>
            <person name="Aasland R."/>
            <person name="Huzurbazar S."/>
            <person name="Westhof E."/>
            <person name="Delsuc F."/>
            <person name="Lehrach H."/>
            <person name="Reinhardt R."/>
            <person name="Weissenbach J."/>
            <person name="Roy S.W."/>
            <person name="Artiguenave F."/>
            <person name="Postlethwait J.H."/>
            <person name="Manak J.R."/>
            <person name="Thompson E.M."/>
            <person name="Jaillon O."/>
            <person name="Du Pasquier L."/>
            <person name="Boudinot P."/>
            <person name="Liberles D.A."/>
            <person name="Volff J.N."/>
            <person name="Philippe H."/>
            <person name="Lenhard B."/>
            <person name="Roest Crollius H."/>
            <person name="Wincker P."/>
            <person name="Chourrout D."/>
        </authorList>
    </citation>
    <scope>NUCLEOTIDE SEQUENCE [LARGE SCALE GENOMIC DNA]</scope>
</reference>
<dbReference type="AlphaFoldDB" id="E4XMD8"/>
<gene>
    <name evidence="1" type="ORF">GSOID_T00015327001</name>
</gene>
<accession>E4XMD8</accession>
<organism evidence="1">
    <name type="scientific">Oikopleura dioica</name>
    <name type="common">Tunicate</name>
    <dbReference type="NCBI Taxonomy" id="34765"/>
    <lineage>
        <taxon>Eukaryota</taxon>
        <taxon>Metazoa</taxon>
        <taxon>Chordata</taxon>
        <taxon>Tunicata</taxon>
        <taxon>Appendicularia</taxon>
        <taxon>Copelata</taxon>
        <taxon>Oikopleuridae</taxon>
        <taxon>Oikopleura</taxon>
    </lineage>
</organism>
<evidence type="ECO:0000313" key="2">
    <source>
        <dbReference type="Proteomes" id="UP000001307"/>
    </source>
</evidence>
<dbReference type="Proteomes" id="UP000001307">
    <property type="component" value="Unassembled WGS sequence"/>
</dbReference>
<dbReference type="InParanoid" id="E4XMD8"/>
<keyword evidence="2" id="KW-1185">Reference proteome</keyword>
<protein>
    <submittedName>
        <fullName evidence="1">Uncharacterized protein</fullName>
    </submittedName>
</protein>
<dbReference type="EMBL" id="FN653076">
    <property type="protein sequence ID" value="CBY11145.1"/>
    <property type="molecule type" value="Genomic_DNA"/>
</dbReference>
<sequence>MLLLSALLLGLANGYSGTCRTIDSSRWTTGLTTVWGGAEMAQLAIDFDNDNKFEDFVLNDETYILVHFLVGVDHLTLNPFYPVNPECGPGTPTGLENANGCLDCVCLSCSCGYGFTEQKVLYMEVDDDESGRDVYSGSPYEYFEFQLLNKAVAWLYIDTVTFVEVCQGISPTVTGTTATNSPSDIAPVDDIVAELNPGYAQGNVHSLAIWRRTSTLHFAVEGNTPVRENDYVLVSFDGEISINTFWSPFKEAVQVGDIVNENVWLFRFDADYNIVDSGSEGNWYGNIQLNFIGSNWHRPAVQWVCVVEDPSNKEDNKTTGYLYNAYR</sequence>
<proteinExistence type="predicted"/>
<evidence type="ECO:0000313" key="1">
    <source>
        <dbReference type="EMBL" id="CBY11145.1"/>
    </source>
</evidence>